<name>A0ABV6A2Y9_9PSEU</name>
<accession>A0ABV6A2Y9</accession>
<sequence length="77" mass="7778">MCGGAGFVLAGLAPADVNLTPHVIGAFLIMGAGNTGLALTGFARRGSQLWFVVLGARQLRSVTSPPPNARVKAGSDT</sequence>
<keyword evidence="3" id="KW-1185">Reference proteome</keyword>
<protein>
    <submittedName>
        <fullName evidence="2">Uncharacterized protein</fullName>
    </submittedName>
</protein>
<feature type="transmembrane region" description="Helical" evidence="1">
    <location>
        <begin position="25"/>
        <end position="43"/>
    </location>
</feature>
<proteinExistence type="predicted"/>
<evidence type="ECO:0000256" key="1">
    <source>
        <dbReference type="SAM" id="Phobius"/>
    </source>
</evidence>
<keyword evidence="1" id="KW-0812">Transmembrane</keyword>
<evidence type="ECO:0000313" key="2">
    <source>
        <dbReference type="EMBL" id="MFB9906301.1"/>
    </source>
</evidence>
<reference evidence="2 3" key="1">
    <citation type="submission" date="2024-09" db="EMBL/GenBank/DDBJ databases">
        <authorList>
            <person name="Sun Q."/>
            <person name="Mori K."/>
        </authorList>
    </citation>
    <scope>NUCLEOTIDE SEQUENCE [LARGE SCALE GENOMIC DNA]</scope>
    <source>
        <strain evidence="2 3">TBRC 7907</strain>
    </source>
</reference>
<evidence type="ECO:0000313" key="3">
    <source>
        <dbReference type="Proteomes" id="UP001589693"/>
    </source>
</evidence>
<dbReference type="Proteomes" id="UP001589693">
    <property type="component" value="Unassembled WGS sequence"/>
</dbReference>
<dbReference type="RefSeq" id="WP_377854377.1">
    <property type="nucleotide sequence ID" value="NZ_JBHLZU010000018.1"/>
</dbReference>
<gene>
    <name evidence="2" type="ORF">ACFFQA_20380</name>
</gene>
<dbReference type="EMBL" id="JBHLZU010000018">
    <property type="protein sequence ID" value="MFB9906301.1"/>
    <property type="molecule type" value="Genomic_DNA"/>
</dbReference>
<keyword evidence="1" id="KW-0472">Membrane</keyword>
<comment type="caution">
    <text evidence="2">The sequence shown here is derived from an EMBL/GenBank/DDBJ whole genome shotgun (WGS) entry which is preliminary data.</text>
</comment>
<organism evidence="2 3">
    <name type="scientific">Allokutzneria oryzae</name>
    <dbReference type="NCBI Taxonomy" id="1378989"/>
    <lineage>
        <taxon>Bacteria</taxon>
        <taxon>Bacillati</taxon>
        <taxon>Actinomycetota</taxon>
        <taxon>Actinomycetes</taxon>
        <taxon>Pseudonocardiales</taxon>
        <taxon>Pseudonocardiaceae</taxon>
        <taxon>Allokutzneria</taxon>
    </lineage>
</organism>
<keyword evidence="1" id="KW-1133">Transmembrane helix</keyword>